<gene>
    <name evidence="2" type="ORF">E6O75_ATG10029</name>
</gene>
<feature type="region of interest" description="Disordered" evidence="1">
    <location>
        <begin position="23"/>
        <end position="62"/>
    </location>
</feature>
<dbReference type="AlphaFoldDB" id="A0A4Z1NCI9"/>
<evidence type="ECO:0000313" key="2">
    <source>
        <dbReference type="EMBL" id="TID13080.1"/>
    </source>
</evidence>
<accession>A0A4Z1NCI9</accession>
<sequence>MAAGQIQNIKEECFVPWYNAHTQTPTSAARTTSRVAETRRTSKEAKQKQSAPDSHATQLSNPYTDQIVSYSQTSSLSLEELLLSLLELLSRKVHSSGVWSTEIAGTRIIADIRRADQTRH</sequence>
<proteinExistence type="predicted"/>
<reference evidence="2 3" key="1">
    <citation type="submission" date="2019-04" db="EMBL/GenBank/DDBJ databases">
        <title>High contiguity whole genome sequence and gene annotation resource for two Venturia nashicola isolates.</title>
        <authorList>
            <person name="Prokchorchik M."/>
            <person name="Won K."/>
            <person name="Lee Y."/>
            <person name="Choi E.D."/>
            <person name="Segonzac C."/>
            <person name="Sohn K.H."/>
        </authorList>
    </citation>
    <scope>NUCLEOTIDE SEQUENCE [LARGE SCALE GENOMIC DNA]</scope>
    <source>
        <strain evidence="2 3">PRI2</strain>
    </source>
</reference>
<comment type="caution">
    <text evidence="2">The sequence shown here is derived from an EMBL/GenBank/DDBJ whole genome shotgun (WGS) entry which is preliminary data.</text>
</comment>
<feature type="compositionally biased region" description="Polar residues" evidence="1">
    <location>
        <begin position="48"/>
        <end position="62"/>
    </location>
</feature>
<name>A0A4Z1NCI9_9PEZI</name>
<keyword evidence="3" id="KW-1185">Reference proteome</keyword>
<dbReference type="Proteomes" id="UP000298493">
    <property type="component" value="Unassembled WGS sequence"/>
</dbReference>
<feature type="compositionally biased region" description="Basic and acidic residues" evidence="1">
    <location>
        <begin position="36"/>
        <end position="47"/>
    </location>
</feature>
<protein>
    <submittedName>
        <fullName evidence="2">Uncharacterized protein</fullName>
    </submittedName>
</protein>
<feature type="compositionally biased region" description="Polar residues" evidence="1">
    <location>
        <begin position="23"/>
        <end position="35"/>
    </location>
</feature>
<evidence type="ECO:0000256" key="1">
    <source>
        <dbReference type="SAM" id="MobiDB-lite"/>
    </source>
</evidence>
<organism evidence="2 3">
    <name type="scientific">Venturia nashicola</name>
    <dbReference type="NCBI Taxonomy" id="86259"/>
    <lineage>
        <taxon>Eukaryota</taxon>
        <taxon>Fungi</taxon>
        <taxon>Dikarya</taxon>
        <taxon>Ascomycota</taxon>
        <taxon>Pezizomycotina</taxon>
        <taxon>Dothideomycetes</taxon>
        <taxon>Pleosporomycetidae</taxon>
        <taxon>Venturiales</taxon>
        <taxon>Venturiaceae</taxon>
        <taxon>Venturia</taxon>
    </lineage>
</organism>
<dbReference type="EMBL" id="SNSC02000029">
    <property type="protein sequence ID" value="TID13080.1"/>
    <property type="molecule type" value="Genomic_DNA"/>
</dbReference>
<evidence type="ECO:0000313" key="3">
    <source>
        <dbReference type="Proteomes" id="UP000298493"/>
    </source>
</evidence>